<dbReference type="PANTHER" id="PTHR43481">
    <property type="entry name" value="FRUCTOSE-1-PHOSPHATE PHOSPHATASE"/>
    <property type="match status" value="1"/>
</dbReference>
<dbReference type="Gene3D" id="1.10.150.240">
    <property type="entry name" value="Putative phosphatase, domain 2"/>
    <property type="match status" value="1"/>
</dbReference>
<reference evidence="1 2" key="1">
    <citation type="journal article" date="2023" name="Proc. Natl. Acad. Sci. U.S.A.">
        <title>A global phylogenomic analysis of the shiitake genus Lentinula.</title>
        <authorList>
            <person name="Sierra-Patev S."/>
            <person name="Min B."/>
            <person name="Naranjo-Ortiz M."/>
            <person name="Looney B."/>
            <person name="Konkel Z."/>
            <person name="Slot J.C."/>
            <person name="Sakamoto Y."/>
            <person name="Steenwyk J.L."/>
            <person name="Rokas A."/>
            <person name="Carro J."/>
            <person name="Camarero S."/>
            <person name="Ferreira P."/>
            <person name="Molpeceres G."/>
            <person name="Ruiz-Duenas F.J."/>
            <person name="Serrano A."/>
            <person name="Henrissat B."/>
            <person name="Drula E."/>
            <person name="Hughes K.W."/>
            <person name="Mata J.L."/>
            <person name="Ishikawa N.K."/>
            <person name="Vargas-Isla R."/>
            <person name="Ushijima S."/>
            <person name="Smith C.A."/>
            <person name="Donoghue J."/>
            <person name="Ahrendt S."/>
            <person name="Andreopoulos W."/>
            <person name="He G."/>
            <person name="LaButti K."/>
            <person name="Lipzen A."/>
            <person name="Ng V."/>
            <person name="Riley R."/>
            <person name="Sandor L."/>
            <person name="Barry K."/>
            <person name="Martinez A.T."/>
            <person name="Xiao Y."/>
            <person name="Gibbons J.G."/>
            <person name="Terashima K."/>
            <person name="Grigoriev I.V."/>
            <person name="Hibbett D."/>
        </authorList>
    </citation>
    <scope>NUCLEOTIDE SEQUENCE [LARGE SCALE GENOMIC DNA]</scope>
    <source>
        <strain evidence="1 2">TFB7810</strain>
    </source>
</reference>
<gene>
    <name evidence="1" type="ORF">DFH05DRAFT_1469753</name>
</gene>
<dbReference type="InterPro" id="IPR023214">
    <property type="entry name" value="HAD_sf"/>
</dbReference>
<dbReference type="SUPFAM" id="SSF56784">
    <property type="entry name" value="HAD-like"/>
    <property type="match status" value="1"/>
</dbReference>
<dbReference type="GO" id="GO:0050308">
    <property type="term" value="F:sugar-phosphatase activity"/>
    <property type="evidence" value="ECO:0007669"/>
    <property type="project" value="TreeGrafter"/>
</dbReference>
<sequence>MSTSVPRTVIVQAVLFDMDGTLIDSTPGLYKAWEVFSADYGLGDAATIAHATHGKRLYDTLRDICGIQQEEKLLAEIERFEEEVIRGNPNALPGAVELLSKLKSLGADWTIVTSASNYFTPRALQQCGIPLPAAKIVTSSDVAHGKPHPEPYITGAAHCRVDPTKCLVVEDAISGLKAGRAAGATTLAVCTSTSRSVLEQSDANPNFIVPDLTCVDVRRVEQGLEVIIDVPK</sequence>
<dbReference type="Gene3D" id="3.40.50.1000">
    <property type="entry name" value="HAD superfamily/HAD-like"/>
    <property type="match status" value="1"/>
</dbReference>
<dbReference type="InterPro" id="IPR023198">
    <property type="entry name" value="PGP-like_dom2"/>
</dbReference>
<dbReference type="SFLD" id="SFLDS00003">
    <property type="entry name" value="Haloacid_Dehalogenase"/>
    <property type="match status" value="1"/>
</dbReference>
<dbReference type="InterPro" id="IPR006439">
    <property type="entry name" value="HAD-SF_hydro_IA"/>
</dbReference>
<dbReference type="PANTHER" id="PTHR43481:SF4">
    <property type="entry name" value="GLYCEROL-1-PHOSPHATE PHOSPHOHYDROLASE 1-RELATED"/>
    <property type="match status" value="1"/>
</dbReference>
<dbReference type="EMBL" id="JANVFU010000001">
    <property type="protein sequence ID" value="KAJ3751058.1"/>
    <property type="molecule type" value="Genomic_DNA"/>
</dbReference>
<dbReference type="Proteomes" id="UP001142393">
    <property type="component" value="Unassembled WGS sequence"/>
</dbReference>
<keyword evidence="2" id="KW-1185">Reference proteome</keyword>
<accession>A0A9W8U3M9</accession>
<comment type="caution">
    <text evidence="1">The sequence shown here is derived from an EMBL/GenBank/DDBJ whole genome shotgun (WGS) entry which is preliminary data.</text>
</comment>
<dbReference type="SFLD" id="SFLDG01135">
    <property type="entry name" value="C1.5.6:_HAD__Beta-PGM__Phospha"/>
    <property type="match status" value="1"/>
</dbReference>
<dbReference type="InterPro" id="IPR051806">
    <property type="entry name" value="HAD-like_SPP"/>
</dbReference>
<evidence type="ECO:0000313" key="1">
    <source>
        <dbReference type="EMBL" id="KAJ3751058.1"/>
    </source>
</evidence>
<dbReference type="SFLD" id="SFLDG01129">
    <property type="entry name" value="C1.5:_HAD__Beta-PGM__Phosphata"/>
    <property type="match status" value="1"/>
</dbReference>
<dbReference type="InterPro" id="IPR036412">
    <property type="entry name" value="HAD-like_sf"/>
</dbReference>
<dbReference type="NCBIfam" id="TIGR01509">
    <property type="entry name" value="HAD-SF-IA-v3"/>
    <property type="match status" value="1"/>
</dbReference>
<evidence type="ECO:0000313" key="2">
    <source>
        <dbReference type="Proteomes" id="UP001142393"/>
    </source>
</evidence>
<name>A0A9W8U3M9_9AGAR</name>
<protein>
    <submittedName>
        <fullName evidence="1">HAD-like protein</fullName>
    </submittedName>
</protein>
<proteinExistence type="predicted"/>
<organism evidence="1 2">
    <name type="scientific">Lentinula detonsa</name>
    <dbReference type="NCBI Taxonomy" id="2804962"/>
    <lineage>
        <taxon>Eukaryota</taxon>
        <taxon>Fungi</taxon>
        <taxon>Dikarya</taxon>
        <taxon>Basidiomycota</taxon>
        <taxon>Agaricomycotina</taxon>
        <taxon>Agaricomycetes</taxon>
        <taxon>Agaricomycetidae</taxon>
        <taxon>Agaricales</taxon>
        <taxon>Marasmiineae</taxon>
        <taxon>Omphalotaceae</taxon>
        <taxon>Lentinula</taxon>
    </lineage>
</organism>
<dbReference type="AlphaFoldDB" id="A0A9W8U3M9"/>
<dbReference type="Pfam" id="PF00702">
    <property type="entry name" value="Hydrolase"/>
    <property type="match status" value="1"/>
</dbReference>